<evidence type="ECO:0000256" key="1">
    <source>
        <dbReference type="SAM" id="MobiDB-lite"/>
    </source>
</evidence>
<gene>
    <name evidence="2" type="ORF">MSAN_01625100</name>
</gene>
<organism evidence="2 3">
    <name type="scientific">Mycena sanguinolenta</name>
    <dbReference type="NCBI Taxonomy" id="230812"/>
    <lineage>
        <taxon>Eukaryota</taxon>
        <taxon>Fungi</taxon>
        <taxon>Dikarya</taxon>
        <taxon>Basidiomycota</taxon>
        <taxon>Agaricomycotina</taxon>
        <taxon>Agaricomycetes</taxon>
        <taxon>Agaricomycetidae</taxon>
        <taxon>Agaricales</taxon>
        <taxon>Marasmiineae</taxon>
        <taxon>Mycenaceae</taxon>
        <taxon>Mycena</taxon>
    </lineage>
</organism>
<name>A0A8H6XZT5_9AGAR</name>
<sequence>MDTVVPAPSLKSQTFAEAHAFYSDFFEVERPGEITMDEDTDKDVLQNEKTHRFREAAAAFQDNMLWKAAKQHLRVKDDSGCRMAIDFIILDAIKLAQKEISQNEAVDLALRARHHLEEHNWRDPEAGEAGSWVGLHHKVKIDTSDQVVLPGIALHGVLDLVMTVIPACDAKDALQSAARHLTMNALYAPQNFQKRPQIAPRHRGRRGERRQTYGERRVLEGGGYAGSFPLRLYGQAVAKIPDPDSKPFKVASTRMLDISQDLAIVIRLLTLAMLWSAEQFAELAGHRVASSS</sequence>
<accession>A0A8H6XZT5</accession>
<comment type="caution">
    <text evidence="2">The sequence shown here is derived from an EMBL/GenBank/DDBJ whole genome shotgun (WGS) entry which is preliminary data.</text>
</comment>
<reference evidence="2" key="1">
    <citation type="submission" date="2020-05" db="EMBL/GenBank/DDBJ databases">
        <title>Mycena genomes resolve the evolution of fungal bioluminescence.</title>
        <authorList>
            <person name="Tsai I.J."/>
        </authorList>
    </citation>
    <scope>NUCLEOTIDE SEQUENCE</scope>
    <source>
        <strain evidence="2">160909Yilan</strain>
    </source>
</reference>
<keyword evidence="3" id="KW-1185">Reference proteome</keyword>
<dbReference type="EMBL" id="JACAZH010000014">
    <property type="protein sequence ID" value="KAF7350648.1"/>
    <property type="molecule type" value="Genomic_DNA"/>
</dbReference>
<dbReference type="OrthoDB" id="3034219at2759"/>
<proteinExistence type="predicted"/>
<evidence type="ECO:0000313" key="2">
    <source>
        <dbReference type="EMBL" id="KAF7350648.1"/>
    </source>
</evidence>
<feature type="region of interest" description="Disordered" evidence="1">
    <location>
        <begin position="195"/>
        <end position="216"/>
    </location>
</feature>
<dbReference type="Proteomes" id="UP000623467">
    <property type="component" value="Unassembled WGS sequence"/>
</dbReference>
<evidence type="ECO:0000313" key="3">
    <source>
        <dbReference type="Proteomes" id="UP000623467"/>
    </source>
</evidence>
<protein>
    <submittedName>
        <fullName evidence="2">Uncharacterized protein</fullName>
    </submittedName>
</protein>
<dbReference type="AlphaFoldDB" id="A0A8H6XZT5"/>